<feature type="topological domain" description="Cytoplasmic" evidence="9">
    <location>
        <begin position="1"/>
        <end position="3"/>
    </location>
</feature>
<evidence type="ECO:0000256" key="1">
    <source>
        <dbReference type="ARBA" id="ARBA00022475"/>
    </source>
</evidence>
<evidence type="ECO:0000256" key="6">
    <source>
        <dbReference type="ARBA" id="ARBA00023054"/>
    </source>
</evidence>
<dbReference type="Gene3D" id="1.20.5.400">
    <property type="match status" value="1"/>
</dbReference>
<dbReference type="InterPro" id="IPR007060">
    <property type="entry name" value="FtsL/DivIC"/>
</dbReference>
<dbReference type="Pfam" id="PF04977">
    <property type="entry name" value="DivIC"/>
    <property type="match status" value="1"/>
</dbReference>
<keyword evidence="3 9" id="KW-0132">Cell division</keyword>
<comment type="function">
    <text evidence="9">Essential cell division protein. May link together the upstream cell division proteins, which are predominantly cytoplasmic, with the downstream cell division proteins, which are predominantly periplasmic.</text>
</comment>
<dbReference type="PANTHER" id="PTHR37485:SF1">
    <property type="entry name" value="CELL DIVISION PROTEIN FTSB"/>
    <property type="match status" value="1"/>
</dbReference>
<reference evidence="10 11" key="1">
    <citation type="submission" date="2019-03" db="EMBL/GenBank/DDBJ databases">
        <authorList>
            <consortium name="Pathogen Informatics"/>
        </authorList>
    </citation>
    <scope>NUCLEOTIDE SEQUENCE [LARGE SCALE GENOMIC DNA]</scope>
    <source>
        <strain evidence="10 11">NCTC12998</strain>
    </source>
</reference>
<gene>
    <name evidence="9 10" type="primary">ftsB</name>
    <name evidence="10" type="ORF">NCTC12998_04816</name>
</gene>
<dbReference type="GO" id="GO:0043093">
    <property type="term" value="P:FtsZ-dependent cytokinesis"/>
    <property type="evidence" value="ECO:0007669"/>
    <property type="project" value="UniProtKB-UniRule"/>
</dbReference>
<comment type="subcellular location">
    <subcellularLocation>
        <location evidence="9">Cell inner membrane</location>
        <topology evidence="9">Single-pass type II membrane protein</topology>
    </subcellularLocation>
    <text evidence="9">Localizes to the division septum.</text>
</comment>
<dbReference type="Proteomes" id="UP000345637">
    <property type="component" value="Unassembled WGS sequence"/>
</dbReference>
<evidence type="ECO:0000256" key="7">
    <source>
        <dbReference type="ARBA" id="ARBA00023136"/>
    </source>
</evidence>
<dbReference type="EMBL" id="CAADJE010000025">
    <property type="protein sequence ID" value="VFS76332.1"/>
    <property type="molecule type" value="Genomic_DNA"/>
</dbReference>
<feature type="topological domain" description="Periplasmic" evidence="9">
    <location>
        <begin position="22"/>
        <end position="197"/>
    </location>
</feature>
<evidence type="ECO:0000256" key="4">
    <source>
        <dbReference type="ARBA" id="ARBA00022692"/>
    </source>
</evidence>
<dbReference type="PANTHER" id="PTHR37485">
    <property type="entry name" value="CELL DIVISION PROTEIN FTSB"/>
    <property type="match status" value="1"/>
</dbReference>
<organism evidence="10 11">
    <name type="scientific">Raoultella planticola</name>
    <name type="common">Klebsiella planticola</name>
    <dbReference type="NCBI Taxonomy" id="575"/>
    <lineage>
        <taxon>Bacteria</taxon>
        <taxon>Pseudomonadati</taxon>
        <taxon>Pseudomonadota</taxon>
        <taxon>Gammaproteobacteria</taxon>
        <taxon>Enterobacterales</taxon>
        <taxon>Enterobacteriaceae</taxon>
        <taxon>Klebsiella/Raoultella group</taxon>
        <taxon>Raoultella</taxon>
    </lineage>
</organism>
<evidence type="ECO:0000313" key="11">
    <source>
        <dbReference type="Proteomes" id="UP000345637"/>
    </source>
</evidence>
<dbReference type="FunFam" id="1.20.5.400:FF:000001">
    <property type="entry name" value="Cell division protein FtsB"/>
    <property type="match status" value="1"/>
</dbReference>
<keyword evidence="6" id="KW-0175">Coiled coil</keyword>
<keyword evidence="1 9" id="KW-1003">Cell membrane</keyword>
<keyword evidence="5 9" id="KW-1133">Transmembrane helix</keyword>
<dbReference type="GO" id="GO:0032153">
    <property type="term" value="C:cell division site"/>
    <property type="evidence" value="ECO:0007669"/>
    <property type="project" value="UniProtKB-UniRule"/>
</dbReference>
<comment type="similarity">
    <text evidence="9">Belongs to the FtsB family.</text>
</comment>
<dbReference type="AlphaFoldDB" id="A0A485BX85"/>
<dbReference type="NCBIfam" id="NF002058">
    <property type="entry name" value="PRK00888.1"/>
    <property type="match status" value="1"/>
</dbReference>
<evidence type="ECO:0000313" key="10">
    <source>
        <dbReference type="EMBL" id="VFS76332.1"/>
    </source>
</evidence>
<evidence type="ECO:0000256" key="3">
    <source>
        <dbReference type="ARBA" id="ARBA00022618"/>
    </source>
</evidence>
<protein>
    <recommendedName>
        <fullName evidence="9">Cell division protein FtsB</fullName>
    </recommendedName>
</protein>
<comment type="subunit">
    <text evidence="9">Part of a complex composed of FtsB, FtsL and FtsQ.</text>
</comment>
<dbReference type="GO" id="GO:0030428">
    <property type="term" value="C:cell septum"/>
    <property type="evidence" value="ECO:0007669"/>
    <property type="project" value="TreeGrafter"/>
</dbReference>
<evidence type="ECO:0000256" key="8">
    <source>
        <dbReference type="ARBA" id="ARBA00023306"/>
    </source>
</evidence>
<keyword evidence="2 9" id="KW-0997">Cell inner membrane</keyword>
<dbReference type="GO" id="GO:0005886">
    <property type="term" value="C:plasma membrane"/>
    <property type="evidence" value="ECO:0007669"/>
    <property type="project" value="UniProtKB-SubCell"/>
</dbReference>
<sequence length="197" mass="22354">MGKLTLLLLALLVWLQYSLWFGKNGLHDYSRVNDDVTAQQATNSKLKARNDQLFAEIDDLNGGQEAIEERARNELSMTRPGETFYRLVPDASKRNQGVGAEQSINKPRITTWQPLFRVFAPWYRQPVLAAACKRNARNNISQSVTKRFSNTRSPRCWRTRACSGVVIAVSPGDIRFSQLPLATHPQITVVDRRGRAR</sequence>
<accession>A0A485BX85</accession>
<keyword evidence="4 9" id="KW-0812">Transmembrane</keyword>
<dbReference type="HAMAP" id="MF_00599">
    <property type="entry name" value="FtsB"/>
    <property type="match status" value="1"/>
</dbReference>
<keyword evidence="7 9" id="KW-0472">Membrane</keyword>
<evidence type="ECO:0000256" key="9">
    <source>
        <dbReference type="HAMAP-Rule" id="MF_00599"/>
    </source>
</evidence>
<evidence type="ECO:0000256" key="2">
    <source>
        <dbReference type="ARBA" id="ARBA00022519"/>
    </source>
</evidence>
<evidence type="ECO:0000256" key="5">
    <source>
        <dbReference type="ARBA" id="ARBA00022989"/>
    </source>
</evidence>
<name>A0A485BX85_RAOPL</name>
<keyword evidence="8 9" id="KW-0131">Cell cycle</keyword>
<dbReference type="InterPro" id="IPR023081">
    <property type="entry name" value="Cell_div_FtsB"/>
</dbReference>
<proteinExistence type="inferred from homology"/>